<evidence type="ECO:0000313" key="8">
    <source>
        <dbReference type="Proteomes" id="UP000323274"/>
    </source>
</evidence>
<evidence type="ECO:0000256" key="1">
    <source>
        <dbReference type="ARBA" id="ARBA00004651"/>
    </source>
</evidence>
<evidence type="ECO:0000256" key="6">
    <source>
        <dbReference type="SAM" id="Phobius"/>
    </source>
</evidence>
<gene>
    <name evidence="7" type="primary">cps2J</name>
    <name evidence="7" type="ORF">LCIT_05210</name>
</gene>
<keyword evidence="2" id="KW-1003">Cell membrane</keyword>
<dbReference type="PANTHER" id="PTHR30250">
    <property type="entry name" value="PST FAMILY PREDICTED COLANIC ACID TRANSPORTER"/>
    <property type="match status" value="1"/>
</dbReference>
<feature type="transmembrane region" description="Helical" evidence="6">
    <location>
        <begin position="167"/>
        <end position="190"/>
    </location>
</feature>
<feature type="transmembrane region" description="Helical" evidence="6">
    <location>
        <begin position="112"/>
        <end position="130"/>
    </location>
</feature>
<proteinExistence type="predicted"/>
<feature type="transmembrane region" description="Helical" evidence="6">
    <location>
        <begin position="46"/>
        <end position="67"/>
    </location>
</feature>
<feature type="transmembrane region" description="Helical" evidence="6">
    <location>
        <begin position="350"/>
        <end position="370"/>
    </location>
</feature>
<dbReference type="GO" id="GO:0005886">
    <property type="term" value="C:plasma membrane"/>
    <property type="evidence" value="ECO:0007669"/>
    <property type="project" value="UniProtKB-SubCell"/>
</dbReference>
<dbReference type="PANTHER" id="PTHR30250:SF11">
    <property type="entry name" value="O-ANTIGEN TRANSPORTER-RELATED"/>
    <property type="match status" value="1"/>
</dbReference>
<reference evidence="7 8" key="1">
    <citation type="submission" date="2019-04" db="EMBL/GenBank/DDBJ databases">
        <title>A pseudo-fructophilic Leuconostoc citreum strain F192-5 isolated from peel of satsuma mandarin: the first report for isolation and characterization of strain-dependent fructophilic-like characteristics.</title>
        <authorList>
            <person name="Maeno S."/>
            <person name="Tanizawa Y."/>
            <person name="Kajikawa A."/>
            <person name="Kanesaki Y."/>
            <person name="Kubota E."/>
            <person name="Arita M."/>
            <person name="Leon D."/>
            <person name="Endo A."/>
        </authorList>
    </citation>
    <scope>NUCLEOTIDE SEQUENCE [LARGE SCALE GENOMIC DNA]</scope>
    <source>
        <strain evidence="7 8">F192-5</strain>
    </source>
</reference>
<comment type="subcellular location">
    <subcellularLocation>
        <location evidence="1">Cell membrane</location>
        <topology evidence="1">Multi-pass membrane protein</topology>
    </subcellularLocation>
</comment>
<sequence>MNRYKKLLGNSVVFAVGSLGSKLISFLLVPFYTFVLTKEQFGTVDLIITTVNMMLPIVTLSAFDAVFRFVLDKNRTENTVFVNGIFISFLGSLVGLIIIPILNFFNVPMPEYIYLLLVTGAFLSLMLNFARSISKVKTFAVAGILGTIITAISNVILLLILNTGIKGYLISIILANVIVLVFLTVSTKAWTRIKIKNLNQKMIFSMVSYSLPLIPNAFSWWINSSADRYFILAFVGASANGVYAVASKIPTLLNIVNQIFFQSWQMSAVEEFNSEDASKFYSKTFNYFLAFQFIGTAGLLVILKSLMKVIVSSSYYVAWEYIPFLLLAVVYSSLSGFLGTTYTAAKRTAGIFLTTLVGAVSNILLGFIFVPCLGAQGASFAGFLSFAIVLVIRLIDTKRFMPVIVDKKYFMLNHVIIVGMIIVLFLSRNLVWEQVIELFLFSLIMVVNRELFIEIWHIQKNKK</sequence>
<feature type="transmembrane region" description="Helical" evidence="6">
    <location>
        <begin position="79"/>
        <end position="106"/>
    </location>
</feature>
<feature type="transmembrane region" description="Helical" evidence="6">
    <location>
        <begin position="139"/>
        <end position="161"/>
    </location>
</feature>
<dbReference type="RefSeq" id="WP_149333867.1">
    <property type="nucleotide sequence ID" value="NZ_BJJW01000002.1"/>
</dbReference>
<feature type="transmembrane region" description="Helical" evidence="6">
    <location>
        <begin position="202"/>
        <end position="222"/>
    </location>
</feature>
<dbReference type="InterPro" id="IPR002797">
    <property type="entry name" value="Polysacc_synth"/>
</dbReference>
<dbReference type="Proteomes" id="UP000323274">
    <property type="component" value="Unassembled WGS sequence"/>
</dbReference>
<feature type="transmembrane region" description="Helical" evidence="6">
    <location>
        <begin position="438"/>
        <end position="458"/>
    </location>
</feature>
<comment type="caution">
    <text evidence="7">The sequence shown here is derived from an EMBL/GenBank/DDBJ whole genome shotgun (WGS) entry which is preliminary data.</text>
</comment>
<keyword evidence="3 6" id="KW-0812">Transmembrane</keyword>
<feature type="transmembrane region" description="Helical" evidence="6">
    <location>
        <begin position="228"/>
        <end position="246"/>
    </location>
</feature>
<evidence type="ECO:0000256" key="3">
    <source>
        <dbReference type="ARBA" id="ARBA00022692"/>
    </source>
</evidence>
<dbReference type="EMBL" id="BJJW01000002">
    <property type="protein sequence ID" value="GDZ83279.1"/>
    <property type="molecule type" value="Genomic_DNA"/>
</dbReference>
<feature type="transmembrane region" description="Helical" evidence="6">
    <location>
        <begin position="12"/>
        <end position="34"/>
    </location>
</feature>
<protein>
    <submittedName>
        <fullName evidence="7">Uncharacterized protein</fullName>
    </submittedName>
</protein>
<name>A0A5A5TYS6_LEUCI</name>
<dbReference type="Pfam" id="PF01943">
    <property type="entry name" value="Polysacc_synt"/>
    <property type="match status" value="1"/>
</dbReference>
<dbReference type="InterPro" id="IPR050833">
    <property type="entry name" value="Poly_Biosynth_Transport"/>
</dbReference>
<evidence type="ECO:0000256" key="4">
    <source>
        <dbReference type="ARBA" id="ARBA00022989"/>
    </source>
</evidence>
<keyword evidence="5 6" id="KW-0472">Membrane</keyword>
<dbReference type="AlphaFoldDB" id="A0A5A5TYS6"/>
<evidence type="ECO:0000313" key="7">
    <source>
        <dbReference type="EMBL" id="GDZ83279.1"/>
    </source>
</evidence>
<evidence type="ECO:0000256" key="2">
    <source>
        <dbReference type="ARBA" id="ARBA00022475"/>
    </source>
</evidence>
<accession>A0A5A5TYS6</accession>
<keyword evidence="4 6" id="KW-1133">Transmembrane helix</keyword>
<feature type="transmembrane region" description="Helical" evidence="6">
    <location>
        <begin position="376"/>
        <end position="396"/>
    </location>
</feature>
<organism evidence="7 8">
    <name type="scientific">Leuconostoc citreum</name>
    <dbReference type="NCBI Taxonomy" id="33964"/>
    <lineage>
        <taxon>Bacteria</taxon>
        <taxon>Bacillati</taxon>
        <taxon>Bacillota</taxon>
        <taxon>Bacilli</taxon>
        <taxon>Lactobacillales</taxon>
        <taxon>Lactobacillaceae</taxon>
        <taxon>Leuconostoc</taxon>
    </lineage>
</organism>
<feature type="transmembrane region" description="Helical" evidence="6">
    <location>
        <begin position="318"/>
        <end position="338"/>
    </location>
</feature>
<feature type="transmembrane region" description="Helical" evidence="6">
    <location>
        <begin position="287"/>
        <end position="306"/>
    </location>
</feature>
<evidence type="ECO:0000256" key="5">
    <source>
        <dbReference type="ARBA" id="ARBA00023136"/>
    </source>
</evidence>
<feature type="transmembrane region" description="Helical" evidence="6">
    <location>
        <begin position="408"/>
        <end position="426"/>
    </location>
</feature>